<keyword evidence="2 5" id="KW-0547">Nucleotide-binding</keyword>
<dbReference type="InterPro" id="IPR011761">
    <property type="entry name" value="ATP-grasp"/>
</dbReference>
<reference evidence="8 9" key="1">
    <citation type="submission" date="2020-10" db="EMBL/GenBank/DDBJ databases">
        <title>Degradation of 1,4-Dioxane by Xanthobacter sp. YN2, via a Novel Group-2 Soluble Di-Iron Monooxygenase.</title>
        <authorList>
            <person name="Ma F."/>
            <person name="Wang Y."/>
            <person name="Yang J."/>
            <person name="Guo H."/>
            <person name="Su D."/>
            <person name="Yu L."/>
        </authorList>
    </citation>
    <scope>NUCLEOTIDE SEQUENCE [LARGE SCALE GENOMIC DNA]</scope>
    <source>
        <strain evidence="8 9">YN2</strain>
    </source>
</reference>
<dbReference type="AlphaFoldDB" id="A0A974PPE8"/>
<evidence type="ECO:0000313" key="9">
    <source>
        <dbReference type="Proteomes" id="UP000596427"/>
    </source>
</evidence>
<dbReference type="RefSeq" id="WP_203194251.1">
    <property type="nucleotide sequence ID" value="NZ_CP063362.1"/>
</dbReference>
<accession>A0A974PPE8</accession>
<dbReference type="InterPro" id="IPR050856">
    <property type="entry name" value="Biotin_carboxylase_complex"/>
</dbReference>
<dbReference type="InterPro" id="IPR016185">
    <property type="entry name" value="PreATP-grasp_dom_sf"/>
</dbReference>
<evidence type="ECO:0000256" key="2">
    <source>
        <dbReference type="ARBA" id="ARBA00022741"/>
    </source>
</evidence>
<keyword evidence="3 5" id="KW-0067">ATP-binding</keyword>
<dbReference type="Gene3D" id="3.30.470.20">
    <property type="entry name" value="ATP-grasp fold, B domain"/>
    <property type="match status" value="1"/>
</dbReference>
<gene>
    <name evidence="8" type="ORF">EZH22_02625</name>
</gene>
<dbReference type="KEGG" id="xdi:EZH22_02625"/>
<dbReference type="SMART" id="SM00878">
    <property type="entry name" value="Biotin_carb_C"/>
    <property type="match status" value="1"/>
</dbReference>
<dbReference type="PROSITE" id="PS00867">
    <property type="entry name" value="CPSASE_2"/>
    <property type="match status" value="1"/>
</dbReference>
<evidence type="ECO:0000259" key="6">
    <source>
        <dbReference type="PROSITE" id="PS50975"/>
    </source>
</evidence>
<dbReference type="SUPFAM" id="SSF51246">
    <property type="entry name" value="Rudiment single hybrid motif"/>
    <property type="match status" value="1"/>
</dbReference>
<dbReference type="PANTHER" id="PTHR18866:SF127">
    <property type="match status" value="1"/>
</dbReference>
<dbReference type="InterPro" id="IPR005482">
    <property type="entry name" value="Biotin_COase_C"/>
</dbReference>
<feature type="domain" description="ATP-grasp" evidence="6">
    <location>
        <begin position="149"/>
        <end position="345"/>
    </location>
</feature>
<protein>
    <submittedName>
        <fullName evidence="8">ATP-grasp domain-containing protein</fullName>
    </submittedName>
</protein>
<feature type="domain" description="Biotin carboxylation" evidence="7">
    <location>
        <begin position="30"/>
        <end position="474"/>
    </location>
</feature>
<evidence type="ECO:0000256" key="3">
    <source>
        <dbReference type="ARBA" id="ARBA00022840"/>
    </source>
</evidence>
<keyword evidence="4" id="KW-0092">Biotin</keyword>
<name>A0A974PPE8_9HYPH</name>
<evidence type="ECO:0000256" key="4">
    <source>
        <dbReference type="ARBA" id="ARBA00023267"/>
    </source>
</evidence>
<sequence>MSHSAPPRDAFRLDAALDVPSEPRTRAPVPFRRVLIANRGEIAVRIQRTLRQMGIGTVAVFHRVDADAPHVAGADESVELVGDSAVAAHLDGAQIVASAVACGADAIHPGYGFLSENAGFARQVAEAGLTFIGPDADTIALMGDKISARQFAEAHGVPVAPSVMPTGDLDAFAAEAERIGFPLLIKAAAGGGGKGMSIVPDAGALREAARIASSEAQRYFGDGRVYAEVYVERPRHIEVQVLGDGTGGAIHLFERECSVQRRFQKIIEEAPAARLPVALRDEICAAAVRLASAARYKNAGTVEFILGADGRFFFLEMNTRLQVEHPVTEMITGIDLVRAQLEIAAGQGLPAPQQEIVAHGHAVECRICAEAPDRGFLPATGAVRHLGVPQGAAIRFENALRQGQKITADFDPMLAKLVVAGADRGDAIDRTLSALGELAILGVETNVDYLARVLDHPAFRAGDLHTAFVSEHADSLAPRPLDAAARDRALIVAALGQRIFQTLVTDVPEPHASIGAWRN</sequence>
<dbReference type="InterPro" id="IPR005479">
    <property type="entry name" value="CPAse_ATP-bd"/>
</dbReference>
<evidence type="ECO:0000313" key="8">
    <source>
        <dbReference type="EMBL" id="QRG07337.1"/>
    </source>
</evidence>
<dbReference type="Pfam" id="PF00289">
    <property type="entry name" value="Biotin_carb_N"/>
    <property type="match status" value="1"/>
</dbReference>
<evidence type="ECO:0000256" key="5">
    <source>
        <dbReference type="PROSITE-ProRule" id="PRU00409"/>
    </source>
</evidence>
<evidence type="ECO:0000256" key="1">
    <source>
        <dbReference type="ARBA" id="ARBA00022598"/>
    </source>
</evidence>
<dbReference type="PROSITE" id="PS00866">
    <property type="entry name" value="CPSASE_1"/>
    <property type="match status" value="1"/>
</dbReference>
<keyword evidence="9" id="KW-1185">Reference proteome</keyword>
<dbReference type="EMBL" id="CP063362">
    <property type="protein sequence ID" value="QRG07337.1"/>
    <property type="molecule type" value="Genomic_DNA"/>
</dbReference>
<dbReference type="Pfam" id="PF02786">
    <property type="entry name" value="CPSase_L_D2"/>
    <property type="match status" value="1"/>
</dbReference>
<dbReference type="GO" id="GO:0016874">
    <property type="term" value="F:ligase activity"/>
    <property type="evidence" value="ECO:0007669"/>
    <property type="project" value="UniProtKB-KW"/>
</dbReference>
<dbReference type="GO" id="GO:0005524">
    <property type="term" value="F:ATP binding"/>
    <property type="evidence" value="ECO:0007669"/>
    <property type="project" value="UniProtKB-UniRule"/>
</dbReference>
<evidence type="ECO:0000259" key="7">
    <source>
        <dbReference type="PROSITE" id="PS50979"/>
    </source>
</evidence>
<dbReference type="PROSITE" id="PS50979">
    <property type="entry name" value="BC"/>
    <property type="match status" value="1"/>
</dbReference>
<dbReference type="PROSITE" id="PS50975">
    <property type="entry name" value="ATP_GRASP"/>
    <property type="match status" value="1"/>
</dbReference>
<dbReference type="SUPFAM" id="SSF52440">
    <property type="entry name" value="PreATP-grasp domain"/>
    <property type="match status" value="1"/>
</dbReference>
<proteinExistence type="predicted"/>
<dbReference type="SUPFAM" id="SSF56059">
    <property type="entry name" value="Glutathione synthetase ATP-binding domain-like"/>
    <property type="match status" value="1"/>
</dbReference>
<dbReference type="InterPro" id="IPR011054">
    <property type="entry name" value="Rudment_hybrid_motif"/>
</dbReference>
<dbReference type="Pfam" id="PF02785">
    <property type="entry name" value="Biotin_carb_C"/>
    <property type="match status" value="1"/>
</dbReference>
<dbReference type="GO" id="GO:0046872">
    <property type="term" value="F:metal ion binding"/>
    <property type="evidence" value="ECO:0007669"/>
    <property type="project" value="InterPro"/>
</dbReference>
<dbReference type="PANTHER" id="PTHR18866">
    <property type="entry name" value="CARBOXYLASE:PYRUVATE/ACETYL-COA/PROPIONYL-COA CARBOXYLASE"/>
    <property type="match status" value="1"/>
</dbReference>
<keyword evidence="1" id="KW-0436">Ligase</keyword>
<organism evidence="8 9">
    <name type="scientific">Xanthobacter dioxanivorans</name>
    <dbReference type="NCBI Taxonomy" id="2528964"/>
    <lineage>
        <taxon>Bacteria</taxon>
        <taxon>Pseudomonadati</taxon>
        <taxon>Pseudomonadota</taxon>
        <taxon>Alphaproteobacteria</taxon>
        <taxon>Hyphomicrobiales</taxon>
        <taxon>Xanthobacteraceae</taxon>
        <taxon>Xanthobacter</taxon>
    </lineage>
</organism>
<dbReference type="InterPro" id="IPR005481">
    <property type="entry name" value="BC-like_N"/>
</dbReference>
<dbReference type="InterPro" id="IPR011764">
    <property type="entry name" value="Biotin_carboxylation_dom"/>
</dbReference>
<dbReference type="Proteomes" id="UP000596427">
    <property type="component" value="Chromosome"/>
</dbReference>